<evidence type="ECO:0000313" key="3">
    <source>
        <dbReference type="Proteomes" id="UP001196413"/>
    </source>
</evidence>
<comment type="caution">
    <text evidence="2">The sequence shown here is derived from an EMBL/GenBank/DDBJ whole genome shotgun (WGS) entry which is preliminary data.</text>
</comment>
<feature type="chain" id="PRO_5041899201" description="Lipoprotein" evidence="1">
    <location>
        <begin position="21"/>
        <end position="192"/>
    </location>
</feature>
<sequence>MTRLWTFLISLLATLATVFGCGVIPQGQARTISFTVSGFKLPVAMVSTSSTSAPAQFPGIASTPGAANSFVMRLIMQTVIDVLEQQGRNAGLPGAIISMILSQLTTQISYAPLECKTVSAFQPGPTRTISFTVSGFKLPVAMVFTTSASAPSQFPGVGITPGALNSFVMRLIMQTVIDVLEQQGRRAGLPDV</sequence>
<name>A0AAD5QD74_PARTN</name>
<evidence type="ECO:0000313" key="2">
    <source>
        <dbReference type="EMBL" id="KAJ1347037.1"/>
    </source>
</evidence>
<keyword evidence="1" id="KW-0732">Signal</keyword>
<keyword evidence="3" id="KW-1185">Reference proteome</keyword>
<dbReference type="EMBL" id="JAHQIW010000257">
    <property type="protein sequence ID" value="KAJ1347037.1"/>
    <property type="molecule type" value="Genomic_DNA"/>
</dbReference>
<evidence type="ECO:0008006" key="4">
    <source>
        <dbReference type="Google" id="ProtNLM"/>
    </source>
</evidence>
<gene>
    <name evidence="2" type="ORF">KIN20_001977</name>
</gene>
<dbReference type="Proteomes" id="UP001196413">
    <property type="component" value="Unassembled WGS sequence"/>
</dbReference>
<dbReference type="AlphaFoldDB" id="A0AAD5QD74"/>
<reference evidence="2" key="1">
    <citation type="submission" date="2021-06" db="EMBL/GenBank/DDBJ databases">
        <title>Parelaphostrongylus tenuis whole genome reference sequence.</title>
        <authorList>
            <person name="Garwood T.J."/>
            <person name="Larsen P.A."/>
            <person name="Fountain-Jones N.M."/>
            <person name="Garbe J.R."/>
            <person name="Macchietto M.G."/>
            <person name="Kania S.A."/>
            <person name="Gerhold R.W."/>
            <person name="Richards J.E."/>
            <person name="Wolf T.M."/>
        </authorList>
    </citation>
    <scope>NUCLEOTIDE SEQUENCE</scope>
    <source>
        <strain evidence="2">MNPRO001-30</strain>
        <tissue evidence="2">Meninges</tissue>
    </source>
</reference>
<proteinExistence type="predicted"/>
<feature type="signal peptide" evidence="1">
    <location>
        <begin position="1"/>
        <end position="20"/>
    </location>
</feature>
<organism evidence="2 3">
    <name type="scientific">Parelaphostrongylus tenuis</name>
    <name type="common">Meningeal worm</name>
    <dbReference type="NCBI Taxonomy" id="148309"/>
    <lineage>
        <taxon>Eukaryota</taxon>
        <taxon>Metazoa</taxon>
        <taxon>Ecdysozoa</taxon>
        <taxon>Nematoda</taxon>
        <taxon>Chromadorea</taxon>
        <taxon>Rhabditida</taxon>
        <taxon>Rhabditina</taxon>
        <taxon>Rhabditomorpha</taxon>
        <taxon>Strongyloidea</taxon>
        <taxon>Metastrongylidae</taxon>
        <taxon>Parelaphostrongylus</taxon>
    </lineage>
</organism>
<dbReference type="PROSITE" id="PS51257">
    <property type="entry name" value="PROKAR_LIPOPROTEIN"/>
    <property type="match status" value="1"/>
</dbReference>
<protein>
    <recommendedName>
        <fullName evidence="4">Lipoprotein</fullName>
    </recommendedName>
</protein>
<accession>A0AAD5QD74</accession>
<evidence type="ECO:0000256" key="1">
    <source>
        <dbReference type="SAM" id="SignalP"/>
    </source>
</evidence>